<dbReference type="PROSITE" id="PS51186">
    <property type="entry name" value="GNAT"/>
    <property type="match status" value="1"/>
</dbReference>
<dbReference type="InterPro" id="IPR016181">
    <property type="entry name" value="Acyl_CoA_acyltransferase"/>
</dbReference>
<proteinExistence type="predicted"/>
<dbReference type="Pfam" id="PF13302">
    <property type="entry name" value="Acetyltransf_3"/>
    <property type="match status" value="1"/>
</dbReference>
<dbReference type="PANTHER" id="PTHR43415:SF3">
    <property type="entry name" value="GNAT-FAMILY ACETYLTRANSFERASE"/>
    <property type="match status" value="1"/>
</dbReference>
<evidence type="ECO:0000259" key="1">
    <source>
        <dbReference type="PROSITE" id="PS51186"/>
    </source>
</evidence>
<dbReference type="AlphaFoldDB" id="A0A1I7MJC0"/>
<dbReference type="STRING" id="574650.SAMN04487966_103145"/>
<name>A0A1I7MJC0_9MICC</name>
<dbReference type="RefSeq" id="WP_245760613.1">
    <property type="nucleotide sequence ID" value="NZ_CAMIGK010000062.1"/>
</dbReference>
<dbReference type="PANTHER" id="PTHR43415">
    <property type="entry name" value="SPERMIDINE N(1)-ACETYLTRANSFERASE"/>
    <property type="match status" value="1"/>
</dbReference>
<dbReference type="InterPro" id="IPR000182">
    <property type="entry name" value="GNAT_dom"/>
</dbReference>
<dbReference type="Gene3D" id="3.40.630.30">
    <property type="match status" value="1"/>
</dbReference>
<evidence type="ECO:0000313" key="2">
    <source>
        <dbReference type="EMBL" id="SFV21986.1"/>
    </source>
</evidence>
<dbReference type="SUPFAM" id="SSF55729">
    <property type="entry name" value="Acyl-CoA N-acyltransferases (Nat)"/>
    <property type="match status" value="1"/>
</dbReference>
<keyword evidence="3" id="KW-1185">Reference proteome</keyword>
<organism evidence="2 3">
    <name type="scientific">Micrococcus terreus</name>
    <dbReference type="NCBI Taxonomy" id="574650"/>
    <lineage>
        <taxon>Bacteria</taxon>
        <taxon>Bacillati</taxon>
        <taxon>Actinomycetota</taxon>
        <taxon>Actinomycetes</taxon>
        <taxon>Micrococcales</taxon>
        <taxon>Micrococcaceae</taxon>
        <taxon>Micrococcus</taxon>
    </lineage>
</organism>
<dbReference type="EMBL" id="FPCG01000003">
    <property type="protein sequence ID" value="SFV21986.1"/>
    <property type="molecule type" value="Genomic_DNA"/>
</dbReference>
<gene>
    <name evidence="2" type="ORF">SAMN04487966_103145</name>
</gene>
<evidence type="ECO:0000313" key="3">
    <source>
        <dbReference type="Proteomes" id="UP000198881"/>
    </source>
</evidence>
<feature type="domain" description="N-acetyltransferase" evidence="1">
    <location>
        <begin position="26"/>
        <end position="195"/>
    </location>
</feature>
<reference evidence="2 3" key="1">
    <citation type="submission" date="2016-10" db="EMBL/GenBank/DDBJ databases">
        <authorList>
            <person name="de Groot N.N."/>
        </authorList>
    </citation>
    <scope>NUCLEOTIDE SEQUENCE [LARGE SCALE GENOMIC DNA]</scope>
    <source>
        <strain evidence="2 3">CGMCC 1.7054</strain>
    </source>
</reference>
<protein>
    <submittedName>
        <fullName evidence="2">Protein N-acetyltransferase, RimJ/RimL family</fullName>
    </submittedName>
</protein>
<accession>A0A1I7MJC0</accession>
<keyword evidence="2" id="KW-0808">Transferase</keyword>
<sequence>MSDVVGASEPVLPDFSLKPTLRGERVVLRPIRAEDAPLLAVIFQDPEVAELTGSVHRSGERDEPYAPERLRQIYADWAQATDRMVFAVEDPDTGQVVGETVLNELDGPNLSCGFRILIGPEGRGRGMGTEATRLTVEHALHTVGLHRVSLEVYAFNPRARHVYESVGFRHEGTGRDALRFDDSWVDVEYMAALATDPAWSVSRP</sequence>
<dbReference type="Proteomes" id="UP000198881">
    <property type="component" value="Unassembled WGS sequence"/>
</dbReference>
<dbReference type="GO" id="GO:0016747">
    <property type="term" value="F:acyltransferase activity, transferring groups other than amino-acyl groups"/>
    <property type="evidence" value="ECO:0007669"/>
    <property type="project" value="InterPro"/>
</dbReference>